<gene>
    <name evidence="7" type="ordered locus">Marky_0055</name>
</gene>
<organism evidence="7 8">
    <name type="scientific">Marinithermus hydrothermalis (strain DSM 14884 / JCM 11576 / T1)</name>
    <dbReference type="NCBI Taxonomy" id="869210"/>
    <lineage>
        <taxon>Bacteria</taxon>
        <taxon>Thermotogati</taxon>
        <taxon>Deinococcota</taxon>
        <taxon>Deinococci</taxon>
        <taxon>Thermales</taxon>
        <taxon>Thermaceae</taxon>
        <taxon>Marinithermus</taxon>
    </lineage>
</organism>
<dbReference type="PANTHER" id="PTHR12001">
    <property type="entry name" value="GERANYLGERANYL PYROPHOSPHATE SYNTHASE"/>
    <property type="match status" value="1"/>
</dbReference>
<dbReference type="HOGENOM" id="CLU_014015_2_1_0"/>
<keyword evidence="8" id="KW-1185">Reference proteome</keyword>
<dbReference type="InterPro" id="IPR033749">
    <property type="entry name" value="Polyprenyl_synt_CS"/>
</dbReference>
<dbReference type="Gene3D" id="1.10.600.10">
    <property type="entry name" value="Farnesyl Diphosphate Synthase"/>
    <property type="match status" value="1"/>
</dbReference>
<evidence type="ECO:0000256" key="1">
    <source>
        <dbReference type="ARBA" id="ARBA00001946"/>
    </source>
</evidence>
<accession>F2NKQ5</accession>
<dbReference type="PANTHER" id="PTHR12001:SF85">
    <property type="entry name" value="SHORT CHAIN ISOPRENYL DIPHOSPHATE SYNTHASE"/>
    <property type="match status" value="1"/>
</dbReference>
<reference evidence="7 8" key="1">
    <citation type="journal article" date="2012" name="Stand. Genomic Sci.">
        <title>Complete genome sequence of the aerobic, heterotroph Marinithermus hydrothermalis type strain (T1(T)) from a deep-sea hydrothermal vent chimney.</title>
        <authorList>
            <person name="Copeland A."/>
            <person name="Gu W."/>
            <person name="Yasawong M."/>
            <person name="Lapidus A."/>
            <person name="Lucas S."/>
            <person name="Deshpande S."/>
            <person name="Pagani I."/>
            <person name="Tapia R."/>
            <person name="Cheng J.F."/>
            <person name="Goodwin L.A."/>
            <person name="Pitluck S."/>
            <person name="Liolios K."/>
            <person name="Ivanova N."/>
            <person name="Mavromatis K."/>
            <person name="Mikhailova N."/>
            <person name="Pati A."/>
            <person name="Chen A."/>
            <person name="Palaniappan K."/>
            <person name="Land M."/>
            <person name="Pan C."/>
            <person name="Brambilla E.M."/>
            <person name="Rohde M."/>
            <person name="Tindall B.J."/>
            <person name="Sikorski J."/>
            <person name="Goker M."/>
            <person name="Detter J.C."/>
            <person name="Bristow J."/>
            <person name="Eisen J.A."/>
            <person name="Markowitz V."/>
            <person name="Hugenholtz P."/>
            <person name="Kyrpides N.C."/>
            <person name="Klenk H.P."/>
            <person name="Woyke T."/>
        </authorList>
    </citation>
    <scope>NUCLEOTIDE SEQUENCE [LARGE SCALE GENOMIC DNA]</scope>
    <source>
        <strain evidence="8">DSM 14884 / JCM 11576 / T1</strain>
    </source>
</reference>
<name>F2NKQ5_MARHT</name>
<keyword evidence="3 6" id="KW-0808">Transferase</keyword>
<dbReference type="AlphaFoldDB" id="F2NKQ5"/>
<evidence type="ECO:0000313" key="7">
    <source>
        <dbReference type="EMBL" id="AEB10818.1"/>
    </source>
</evidence>
<dbReference type="eggNOG" id="COG0142">
    <property type="taxonomic scope" value="Bacteria"/>
</dbReference>
<comment type="similarity">
    <text evidence="2 6">Belongs to the FPP/GGPP synthase family.</text>
</comment>
<evidence type="ECO:0000256" key="3">
    <source>
        <dbReference type="ARBA" id="ARBA00022679"/>
    </source>
</evidence>
<dbReference type="PROSITE" id="PS00444">
    <property type="entry name" value="POLYPRENYL_SYNTHASE_2"/>
    <property type="match status" value="1"/>
</dbReference>
<proteinExistence type="inferred from homology"/>
<dbReference type="GO" id="GO:0004659">
    <property type="term" value="F:prenyltransferase activity"/>
    <property type="evidence" value="ECO:0007669"/>
    <property type="project" value="InterPro"/>
</dbReference>
<protein>
    <submittedName>
        <fullName evidence="7">Polyprenyl synthetase</fullName>
    </submittedName>
</protein>
<evidence type="ECO:0000256" key="4">
    <source>
        <dbReference type="ARBA" id="ARBA00022723"/>
    </source>
</evidence>
<evidence type="ECO:0000313" key="8">
    <source>
        <dbReference type="Proteomes" id="UP000007030"/>
    </source>
</evidence>
<dbReference type="SUPFAM" id="SSF48576">
    <property type="entry name" value="Terpenoid synthases"/>
    <property type="match status" value="1"/>
</dbReference>
<dbReference type="GO" id="GO:0008299">
    <property type="term" value="P:isoprenoid biosynthetic process"/>
    <property type="evidence" value="ECO:0007669"/>
    <property type="project" value="InterPro"/>
</dbReference>
<dbReference type="EMBL" id="CP002630">
    <property type="protein sequence ID" value="AEB10818.1"/>
    <property type="molecule type" value="Genomic_DNA"/>
</dbReference>
<dbReference type="SFLD" id="SFLDS00005">
    <property type="entry name" value="Isoprenoid_Synthase_Type_I"/>
    <property type="match status" value="1"/>
</dbReference>
<dbReference type="SFLD" id="SFLDG01017">
    <property type="entry name" value="Polyprenyl_Transferase_Like"/>
    <property type="match status" value="1"/>
</dbReference>
<comment type="cofactor">
    <cofactor evidence="1">
        <name>Mg(2+)</name>
        <dbReference type="ChEBI" id="CHEBI:18420"/>
    </cofactor>
</comment>
<evidence type="ECO:0000256" key="6">
    <source>
        <dbReference type="RuleBase" id="RU004466"/>
    </source>
</evidence>
<sequence length="327" mass="36190">MREAIRRYLLERLPDPKAAPRPELAQYAQLLRDYPERGGKLLRGQLLLATAQAHGAPPERALPAAAALELFQNWVLIHDDIEDASEMRRGRPTLHRLYSVPLALNAGDALHAVMWRVLLEAAYPTPVLQEFARLVETTARGQHLDLAWIEAERFDLSPEDYLEMVRQKAAYYTAVAPLKLGALVAGHTPHPAFEPAGLQLGVAFQIIDDVLNLEGNPDKYGKEIAGDLREGKRTLILLRFLAAAPPAERARAEALLKTPPAEKDPAELAWLHARLRHTGAVAYAREVAHRLAREGLEALTPVLTALPDPEAGRTVLELLEALVEREA</sequence>
<dbReference type="PROSITE" id="PS00723">
    <property type="entry name" value="POLYPRENYL_SYNTHASE_1"/>
    <property type="match status" value="1"/>
</dbReference>
<dbReference type="CDD" id="cd00685">
    <property type="entry name" value="Trans_IPPS_HT"/>
    <property type="match status" value="1"/>
</dbReference>
<dbReference type="Pfam" id="PF00348">
    <property type="entry name" value="polyprenyl_synt"/>
    <property type="match status" value="1"/>
</dbReference>
<dbReference type="RefSeq" id="WP_013702873.1">
    <property type="nucleotide sequence ID" value="NC_015387.1"/>
</dbReference>
<dbReference type="KEGG" id="mhd:Marky_0055"/>
<dbReference type="InterPro" id="IPR008949">
    <property type="entry name" value="Isoprenoid_synthase_dom_sf"/>
</dbReference>
<evidence type="ECO:0000256" key="5">
    <source>
        <dbReference type="ARBA" id="ARBA00022842"/>
    </source>
</evidence>
<keyword evidence="5" id="KW-0460">Magnesium</keyword>
<evidence type="ECO:0000256" key="2">
    <source>
        <dbReference type="ARBA" id="ARBA00006706"/>
    </source>
</evidence>
<dbReference type="STRING" id="869210.Marky_0055"/>
<dbReference type="InterPro" id="IPR000092">
    <property type="entry name" value="Polyprenyl_synt"/>
</dbReference>
<dbReference type="OrthoDB" id="9805316at2"/>
<keyword evidence="4" id="KW-0479">Metal-binding</keyword>
<dbReference type="Proteomes" id="UP000007030">
    <property type="component" value="Chromosome"/>
</dbReference>
<dbReference type="GO" id="GO:0046872">
    <property type="term" value="F:metal ion binding"/>
    <property type="evidence" value="ECO:0007669"/>
    <property type="project" value="UniProtKB-KW"/>
</dbReference>